<dbReference type="EMBL" id="JAIOUQ010000003">
    <property type="protein sequence ID" value="MBZ2164894.1"/>
    <property type="molecule type" value="Genomic_DNA"/>
</dbReference>
<gene>
    <name evidence="2" type="ORF">K8N75_02360</name>
</gene>
<dbReference type="RefSeq" id="WP_048191763.1">
    <property type="nucleotide sequence ID" value="NZ_JAIOUQ010000003.1"/>
</dbReference>
<feature type="transmembrane region" description="Helical" evidence="1">
    <location>
        <begin position="24"/>
        <end position="50"/>
    </location>
</feature>
<keyword evidence="1" id="KW-0472">Membrane</keyword>
<comment type="caution">
    <text evidence="2">The sequence shown here is derived from an EMBL/GenBank/DDBJ whole genome shotgun (WGS) entry which is preliminary data.</text>
</comment>
<keyword evidence="1" id="KW-1133">Transmembrane helix</keyword>
<proteinExistence type="predicted"/>
<accession>A0A8T5UMK8</accession>
<name>A0A8T5UMK8_9EURY</name>
<feature type="transmembrane region" description="Helical" evidence="1">
    <location>
        <begin position="87"/>
        <end position="107"/>
    </location>
</feature>
<keyword evidence="3" id="KW-1185">Reference proteome</keyword>
<sequence>MNIYDIILKKIKDVRMETGDDKPVTNIAASSMLTAEITLISSILIAVVMLRLLNKTLMIALVVLVFVLVFLAMPIMPRLKREQNDSLASMSFYVILALGIIVTLFYWGNLNV</sequence>
<feature type="transmembrane region" description="Helical" evidence="1">
    <location>
        <begin position="56"/>
        <end position="75"/>
    </location>
</feature>
<evidence type="ECO:0000313" key="2">
    <source>
        <dbReference type="EMBL" id="MBZ2164894.1"/>
    </source>
</evidence>
<organism evidence="2 3">
    <name type="scientific">Methanobacterium spitsbergense</name>
    <dbReference type="NCBI Taxonomy" id="2874285"/>
    <lineage>
        <taxon>Archaea</taxon>
        <taxon>Methanobacteriati</taxon>
        <taxon>Methanobacteriota</taxon>
        <taxon>Methanomada group</taxon>
        <taxon>Methanobacteria</taxon>
        <taxon>Methanobacteriales</taxon>
        <taxon>Methanobacteriaceae</taxon>
        <taxon>Methanobacterium</taxon>
    </lineage>
</organism>
<dbReference type="AlphaFoldDB" id="A0A8T5UMK8"/>
<reference evidence="3" key="1">
    <citation type="journal article" date="2022" name="Microbiol. Resour. Announc.">
        <title>Draft Genome Sequence of a Methanogenic Archaeon from West Spitsbergen Permafrost.</title>
        <authorList>
            <person name="Trubitsyn V."/>
            <person name="Rivkina E."/>
            <person name="Shcherbakova V."/>
        </authorList>
    </citation>
    <scope>NUCLEOTIDE SEQUENCE [LARGE SCALE GENOMIC DNA]</scope>
    <source>
        <strain evidence="3">VT</strain>
    </source>
</reference>
<evidence type="ECO:0000313" key="3">
    <source>
        <dbReference type="Proteomes" id="UP000825933"/>
    </source>
</evidence>
<evidence type="ECO:0000256" key="1">
    <source>
        <dbReference type="SAM" id="Phobius"/>
    </source>
</evidence>
<protein>
    <submittedName>
        <fullName evidence="2">Energy-converting hydrogenase B subunit G, EhbG</fullName>
    </submittedName>
</protein>
<dbReference type="Proteomes" id="UP000825933">
    <property type="component" value="Unassembled WGS sequence"/>
</dbReference>
<keyword evidence="1" id="KW-0812">Transmembrane</keyword>